<keyword evidence="1" id="KW-0479">Metal-binding</keyword>
<dbReference type="GO" id="GO:0008270">
    <property type="term" value="F:zinc ion binding"/>
    <property type="evidence" value="ECO:0007669"/>
    <property type="project" value="UniProtKB-KW"/>
</dbReference>
<dbReference type="AlphaFoldDB" id="A0A6N3IPK2"/>
<gene>
    <name evidence="6" type="ORF">AVDCRST_MAG18-5157</name>
</gene>
<reference evidence="6" key="1">
    <citation type="submission" date="2020-02" db="EMBL/GenBank/DDBJ databases">
        <authorList>
            <person name="Meier V. D."/>
        </authorList>
    </citation>
    <scope>NUCLEOTIDE SEQUENCE</scope>
    <source>
        <strain evidence="6">AVDCRST_MAG18</strain>
    </source>
</reference>
<evidence type="ECO:0000256" key="3">
    <source>
        <dbReference type="ARBA" id="ARBA00022833"/>
    </source>
</evidence>
<dbReference type="Pfam" id="PF01258">
    <property type="entry name" value="zf-dskA_traR"/>
    <property type="match status" value="1"/>
</dbReference>
<dbReference type="PANTHER" id="PTHR33823:SF4">
    <property type="entry name" value="GENERAL STRESS PROTEIN 16O"/>
    <property type="match status" value="1"/>
</dbReference>
<dbReference type="InterPro" id="IPR020458">
    <property type="entry name" value="Znf_DskA_TraR_CS"/>
</dbReference>
<keyword evidence="2" id="KW-0863">Zinc-finger</keyword>
<dbReference type="SUPFAM" id="SSF57716">
    <property type="entry name" value="Glucocorticoid receptor-like (DNA-binding domain)"/>
    <property type="match status" value="1"/>
</dbReference>
<evidence type="ECO:0000256" key="1">
    <source>
        <dbReference type="ARBA" id="ARBA00022723"/>
    </source>
</evidence>
<organism evidence="6">
    <name type="scientific">uncultured Thermomicrobiales bacterium</name>
    <dbReference type="NCBI Taxonomy" id="1645740"/>
    <lineage>
        <taxon>Bacteria</taxon>
        <taxon>Pseudomonadati</taxon>
        <taxon>Thermomicrobiota</taxon>
        <taxon>Thermomicrobia</taxon>
        <taxon>Thermomicrobiales</taxon>
        <taxon>environmental samples</taxon>
    </lineage>
</organism>
<dbReference type="InterPro" id="IPR000962">
    <property type="entry name" value="Znf_DskA_TraR"/>
</dbReference>
<dbReference type="PROSITE" id="PS01102">
    <property type="entry name" value="ZF_DKSA_1"/>
    <property type="match status" value="1"/>
</dbReference>
<dbReference type="SUPFAM" id="SSF109635">
    <property type="entry name" value="DnaK suppressor protein DksA, alpha-hairpin domain"/>
    <property type="match status" value="1"/>
</dbReference>
<proteinExistence type="predicted"/>
<accession>A0A6N3IPK2</accession>
<dbReference type="EMBL" id="CADCWN010000417">
    <property type="protein sequence ID" value="CAA9590744.1"/>
    <property type="molecule type" value="Genomic_DNA"/>
</dbReference>
<sequence>MALSTDMQETYRTRLIEERGRIEADLAGLDSEMIDLGLSQQDEGGGAGNHIADDATDVMEQQRNLALIANLQDRMRDVVRSLERLDEGTYGTCERCQKPIAPERLEALPFATLCIACQSLEDNQRRPSNA</sequence>
<evidence type="ECO:0000313" key="6">
    <source>
        <dbReference type="EMBL" id="CAA9590744.1"/>
    </source>
</evidence>
<dbReference type="InterPro" id="IPR037187">
    <property type="entry name" value="DnaK_N"/>
</dbReference>
<feature type="zinc finger region" description="dksA C4-type" evidence="4">
    <location>
        <begin position="93"/>
        <end position="117"/>
    </location>
</feature>
<evidence type="ECO:0000256" key="4">
    <source>
        <dbReference type="PROSITE-ProRule" id="PRU00510"/>
    </source>
</evidence>
<dbReference type="PANTHER" id="PTHR33823">
    <property type="entry name" value="RNA POLYMERASE-BINDING TRANSCRIPTION FACTOR DKSA-RELATED"/>
    <property type="match status" value="1"/>
</dbReference>
<dbReference type="PROSITE" id="PS51128">
    <property type="entry name" value="ZF_DKSA_2"/>
    <property type="match status" value="1"/>
</dbReference>
<feature type="domain" description="Zinc finger DksA/TraR C4-type" evidence="5">
    <location>
        <begin position="88"/>
        <end position="119"/>
    </location>
</feature>
<protein>
    <recommendedName>
        <fullName evidence="5">Zinc finger DksA/TraR C4-type domain-containing protein</fullName>
    </recommendedName>
</protein>
<evidence type="ECO:0000259" key="5">
    <source>
        <dbReference type="Pfam" id="PF01258"/>
    </source>
</evidence>
<keyword evidence="3" id="KW-0862">Zinc</keyword>
<evidence type="ECO:0000256" key="2">
    <source>
        <dbReference type="ARBA" id="ARBA00022771"/>
    </source>
</evidence>
<name>A0A6N3IPK2_9BACT</name>
<dbReference type="Gene3D" id="1.20.120.910">
    <property type="entry name" value="DksA, coiled-coil domain"/>
    <property type="match status" value="1"/>
</dbReference>